<dbReference type="PANTHER" id="PTHR43135">
    <property type="entry name" value="ALPHA-D-RIBOSE 1-METHYLPHOSPHONATE 5-TRIPHOSPHATE DIPHOSPHATASE"/>
    <property type="match status" value="1"/>
</dbReference>
<name>A0ABV3Z6U9_9PROT</name>
<dbReference type="Gene3D" id="3.20.20.140">
    <property type="entry name" value="Metal-dependent hydrolases"/>
    <property type="match status" value="1"/>
</dbReference>
<protein>
    <submittedName>
        <fullName evidence="2">Amidohydrolase family protein</fullName>
    </submittedName>
</protein>
<dbReference type="SUPFAM" id="SSF51556">
    <property type="entry name" value="Metallo-dependent hydrolases"/>
    <property type="match status" value="1"/>
</dbReference>
<keyword evidence="3" id="KW-1185">Reference proteome</keyword>
<sequence>MTVKRNKQHTLSTSHLRLRQPFILCVAFIALSFVGCAEKGNEESNKDAERSRTIEYEWYNGVTPAGEQTVSIGDDGKRQSTMRLQWNNRDFVLNNTMQFDDSGYVTQQHLTGTSAFGATIDELFSIKEKIARWKNPSEEGEKVVAEPAYYVPARSGATETLAGLIRVGLKSPNGTVALLPSGEASIKKLADEAVRNGNMETTVSLYAITGLEFAPTYVWLDEDQNFFAFTFWGMSLAPKGWGANIREQLHEAQTEIEERYYNNVAAERVENPAGRVQISNVDIVDVETGSLLLEKNVLIENGVITAIDEIQSKDADIRTIDGSGKTLIPGFWDMHGHIEFFGNYGGIFNIAGGVTSVRDMGSDHDALMRSKNNFLEGRLVGPHVYAAGFIDQKSPFAETRAVETLEEAKQKVAWYADNGYGQIKLYSSIAPEWVAPLSDLALEKGIRVGGHIPAFMSAEQAVHAGYDEISHINFLFLNFLADQDDDTRTRLRFYLYGDEAGNLDLDGADVQEFISLLASEKIVVDPTIAVFDSMIGHHAGKPNPLFTKVIDGFPIGEYRSALSPSFDITSENEQAWSNSQRNSLEFIRRLHDGGVQILAGTDALPGFAFHRELELYAEAGIPNADILKIATIDAARVTGEEKVSGSIKVGKRADMVLLNSNPLEDISAVRDIEYVFAHDKIYDPKSLLTAVGVKPVN</sequence>
<evidence type="ECO:0000259" key="1">
    <source>
        <dbReference type="Pfam" id="PF01979"/>
    </source>
</evidence>
<organism evidence="2 3">
    <name type="scientific">Hyphococcus lacteus</name>
    <dbReference type="NCBI Taxonomy" id="3143536"/>
    <lineage>
        <taxon>Bacteria</taxon>
        <taxon>Pseudomonadati</taxon>
        <taxon>Pseudomonadota</taxon>
        <taxon>Alphaproteobacteria</taxon>
        <taxon>Parvularculales</taxon>
        <taxon>Parvularculaceae</taxon>
        <taxon>Hyphococcus</taxon>
    </lineage>
</organism>
<dbReference type="Gene3D" id="2.30.40.10">
    <property type="entry name" value="Urease, subunit C, domain 1"/>
    <property type="match status" value="1"/>
</dbReference>
<dbReference type="RefSeq" id="WP_369314514.1">
    <property type="nucleotide sequence ID" value="NZ_JBEHZE010000001.1"/>
</dbReference>
<dbReference type="Proteomes" id="UP001560685">
    <property type="component" value="Unassembled WGS sequence"/>
</dbReference>
<dbReference type="Pfam" id="PF01979">
    <property type="entry name" value="Amidohydro_1"/>
    <property type="match status" value="1"/>
</dbReference>
<evidence type="ECO:0000313" key="2">
    <source>
        <dbReference type="EMBL" id="MEX6634536.1"/>
    </source>
</evidence>
<reference evidence="2 3" key="1">
    <citation type="submission" date="2024-05" db="EMBL/GenBank/DDBJ databases">
        <title>Three bacterial strains, DH-69, EH-24, and ECK-19 isolated from coastal sediments.</title>
        <authorList>
            <person name="Ye Y.-Q."/>
            <person name="Du Z.-J."/>
        </authorList>
    </citation>
    <scope>NUCLEOTIDE SEQUENCE [LARGE SCALE GENOMIC DNA]</scope>
    <source>
        <strain evidence="2 3">ECK-19</strain>
    </source>
</reference>
<dbReference type="SUPFAM" id="SSF51338">
    <property type="entry name" value="Composite domain of metallo-dependent hydrolases"/>
    <property type="match status" value="1"/>
</dbReference>
<dbReference type="InterPro" id="IPR006680">
    <property type="entry name" value="Amidohydro-rel"/>
</dbReference>
<accession>A0ABV3Z6U9</accession>
<dbReference type="InterPro" id="IPR032466">
    <property type="entry name" value="Metal_Hydrolase"/>
</dbReference>
<comment type="caution">
    <text evidence="2">The sequence shown here is derived from an EMBL/GenBank/DDBJ whole genome shotgun (WGS) entry which is preliminary data.</text>
</comment>
<dbReference type="PANTHER" id="PTHR43135:SF3">
    <property type="entry name" value="ALPHA-D-RIBOSE 1-METHYLPHOSPHONATE 5-TRIPHOSPHATE DIPHOSPHATASE"/>
    <property type="match status" value="1"/>
</dbReference>
<dbReference type="InterPro" id="IPR051781">
    <property type="entry name" value="Metallo-dep_Hydrolase"/>
</dbReference>
<gene>
    <name evidence="2" type="ORF">ABFZ84_13350</name>
</gene>
<feature type="domain" description="Amidohydrolase-related" evidence="1">
    <location>
        <begin position="327"/>
        <end position="675"/>
    </location>
</feature>
<dbReference type="InterPro" id="IPR011059">
    <property type="entry name" value="Metal-dep_hydrolase_composite"/>
</dbReference>
<evidence type="ECO:0000313" key="3">
    <source>
        <dbReference type="Proteomes" id="UP001560685"/>
    </source>
</evidence>
<dbReference type="EMBL" id="JBEHZE010000001">
    <property type="protein sequence ID" value="MEX6634536.1"/>
    <property type="molecule type" value="Genomic_DNA"/>
</dbReference>
<proteinExistence type="predicted"/>